<evidence type="ECO:0000256" key="5">
    <source>
        <dbReference type="ARBA" id="ARBA00023054"/>
    </source>
</evidence>
<sequence length="675" mass="76367">MEVDPGTPLFARQLAPQQNKDSENPTPVSPNTTKSTGPKIVKPIRPPARVSRPSSENGDKTFEFDENTNPFQTKAKIGFDSATSSSSSISNEHNSEYFLKEDMNPFNSRRGLTRSPSPSRLRVQQEDNCPNTTTEDEWESHKKRSGNNSRRNNQPFSPTANQSASVSVVSSTTDLSSASSVSPQEVQKEHADKTESNDLNDPFQTPQKTTKFASHRKSLSTTLTDNDDNTTQFSLENSNHNSSVNSSSLLPPDSFIFDSIFSNESEFQSFLDLLEKKEKDSTVKKSPAKFSEFARKSLYLQFDPIIQNCRSLSPEKIKRLSIIRDKQESIKFFLSEIVEEENEQTALTNTACIDSQSLVETNNIKSDSANNENTHKNINVTRRSSIAMDNSTLTNQADNSEIKSEFQSTINPDEHFGEKNLSQTEDSKRKSSLSSSISLDHSKINENGPNSSILDLDRMHISRKANLNETTESFRFVTEESMLDDIHLLNKSNPSNSVNSKPRAQMTKSLEKKCNSSLTSSVTSVTGLSDDDTSLNPSMSKLIAELSSAREREKSYLDQIRSLDEENKKFQVVVVEFETIIQNMDNNREDNETKLRSEILELTKERDHLQEDVIGVERAFDDLHRRFEKLKIKVEEFKKNEDGLQHAIESYKHQLDKERVKYSTLKKHAEEKLEL</sequence>
<dbReference type="InterPro" id="IPR039915">
    <property type="entry name" value="TACC"/>
</dbReference>
<feature type="compositionally biased region" description="Polar residues" evidence="8">
    <location>
        <begin position="197"/>
        <end position="212"/>
    </location>
</feature>
<dbReference type="AlphaFoldDB" id="A0A3M7SS44"/>
<dbReference type="InterPro" id="IPR007707">
    <property type="entry name" value="TACC_C"/>
</dbReference>
<comment type="similarity">
    <text evidence="2">Belongs to the TACC family.</text>
</comment>
<evidence type="ECO:0000259" key="9">
    <source>
        <dbReference type="Pfam" id="PF05010"/>
    </source>
</evidence>
<dbReference type="EMBL" id="REGN01000838">
    <property type="protein sequence ID" value="RNA38681.1"/>
    <property type="molecule type" value="Genomic_DNA"/>
</dbReference>
<gene>
    <name evidence="10" type="ORF">BpHYR1_029800</name>
</gene>
<feature type="coiled-coil region" evidence="7">
    <location>
        <begin position="592"/>
        <end position="654"/>
    </location>
</feature>
<evidence type="ECO:0000256" key="3">
    <source>
        <dbReference type="ARBA" id="ARBA00022490"/>
    </source>
</evidence>
<dbReference type="PANTHER" id="PTHR13924:SF10">
    <property type="entry name" value="TRANSFORMING ACIDIC COILED-COIL PROTEIN, ISOFORM K"/>
    <property type="match status" value="1"/>
</dbReference>
<name>A0A3M7SS44_BRAPC</name>
<feature type="compositionally biased region" description="Polar residues" evidence="8">
    <location>
        <begin position="15"/>
        <end position="36"/>
    </location>
</feature>
<feature type="domain" description="Transforming acidic coiled-coil-containing protein C-terminal" evidence="9">
    <location>
        <begin position="550"/>
        <end position="674"/>
    </location>
</feature>
<keyword evidence="3" id="KW-0963">Cytoplasm</keyword>
<evidence type="ECO:0000256" key="1">
    <source>
        <dbReference type="ARBA" id="ARBA00004245"/>
    </source>
</evidence>
<dbReference type="STRING" id="10195.A0A3M7SS44"/>
<evidence type="ECO:0000313" key="11">
    <source>
        <dbReference type="Proteomes" id="UP000276133"/>
    </source>
</evidence>
<keyword evidence="5 7" id="KW-0175">Coiled coil</keyword>
<feature type="compositionally biased region" description="Basic and acidic residues" evidence="8">
    <location>
        <begin position="93"/>
        <end position="103"/>
    </location>
</feature>
<feature type="region of interest" description="Disordered" evidence="8">
    <location>
        <begin position="1"/>
        <end position="247"/>
    </location>
</feature>
<feature type="compositionally biased region" description="Basic and acidic residues" evidence="8">
    <location>
        <begin position="186"/>
        <end position="196"/>
    </location>
</feature>
<reference evidence="10 11" key="1">
    <citation type="journal article" date="2018" name="Sci. Rep.">
        <title>Genomic signatures of local adaptation to the degree of environmental predictability in rotifers.</title>
        <authorList>
            <person name="Franch-Gras L."/>
            <person name="Hahn C."/>
            <person name="Garcia-Roger E.M."/>
            <person name="Carmona M.J."/>
            <person name="Serra M."/>
            <person name="Gomez A."/>
        </authorList>
    </citation>
    <scope>NUCLEOTIDE SEQUENCE [LARGE SCALE GENOMIC DNA]</scope>
    <source>
        <strain evidence="10">HYR1</strain>
    </source>
</reference>
<dbReference type="Gene3D" id="1.10.287.1490">
    <property type="match status" value="1"/>
</dbReference>
<dbReference type="PANTHER" id="PTHR13924">
    <property type="entry name" value="TRANSFORMING ACIDIC COILED-COIL CONTAINING PROTEIN 1/2"/>
    <property type="match status" value="1"/>
</dbReference>
<feature type="compositionally biased region" description="Low complexity" evidence="8">
    <location>
        <begin position="219"/>
        <end position="247"/>
    </location>
</feature>
<dbReference type="GO" id="GO:0007052">
    <property type="term" value="P:mitotic spindle organization"/>
    <property type="evidence" value="ECO:0007669"/>
    <property type="project" value="InterPro"/>
</dbReference>
<dbReference type="Proteomes" id="UP000276133">
    <property type="component" value="Unassembled WGS sequence"/>
</dbReference>
<evidence type="ECO:0000256" key="4">
    <source>
        <dbReference type="ARBA" id="ARBA00022553"/>
    </source>
</evidence>
<keyword evidence="4" id="KW-0597">Phosphoprotein</keyword>
<feature type="compositionally biased region" description="Low complexity" evidence="8">
    <location>
        <begin position="81"/>
        <end position="90"/>
    </location>
</feature>
<proteinExistence type="inferred from homology"/>
<evidence type="ECO:0000256" key="2">
    <source>
        <dbReference type="ARBA" id="ARBA00009423"/>
    </source>
</evidence>
<evidence type="ECO:0000256" key="6">
    <source>
        <dbReference type="ARBA" id="ARBA00023212"/>
    </source>
</evidence>
<dbReference type="GO" id="GO:0005737">
    <property type="term" value="C:cytoplasm"/>
    <property type="evidence" value="ECO:0007669"/>
    <property type="project" value="TreeGrafter"/>
</dbReference>
<comment type="caution">
    <text evidence="10">The sequence shown here is derived from an EMBL/GenBank/DDBJ whole genome shotgun (WGS) entry which is preliminary data.</text>
</comment>
<accession>A0A3M7SS44</accession>
<evidence type="ECO:0000256" key="7">
    <source>
        <dbReference type="SAM" id="Coils"/>
    </source>
</evidence>
<feature type="compositionally biased region" description="Polar residues" evidence="8">
    <location>
        <begin position="365"/>
        <end position="411"/>
    </location>
</feature>
<dbReference type="OrthoDB" id="5980796at2759"/>
<evidence type="ECO:0000313" key="10">
    <source>
        <dbReference type="EMBL" id="RNA38681.1"/>
    </source>
</evidence>
<dbReference type="Pfam" id="PF05010">
    <property type="entry name" value="TACC_C"/>
    <property type="match status" value="1"/>
</dbReference>
<comment type="subcellular location">
    <subcellularLocation>
        <location evidence="1">Cytoplasm</location>
        <location evidence="1">Cytoskeleton</location>
    </subcellularLocation>
</comment>
<feature type="region of interest" description="Disordered" evidence="8">
    <location>
        <begin position="365"/>
        <end position="453"/>
    </location>
</feature>
<evidence type="ECO:0000256" key="8">
    <source>
        <dbReference type="SAM" id="MobiDB-lite"/>
    </source>
</evidence>
<protein>
    <submittedName>
        <fullName evidence="10">Transforming acidic coiled-coil-containing 3</fullName>
    </submittedName>
</protein>
<organism evidence="10 11">
    <name type="scientific">Brachionus plicatilis</name>
    <name type="common">Marine rotifer</name>
    <name type="synonym">Brachionus muelleri</name>
    <dbReference type="NCBI Taxonomy" id="10195"/>
    <lineage>
        <taxon>Eukaryota</taxon>
        <taxon>Metazoa</taxon>
        <taxon>Spiralia</taxon>
        <taxon>Gnathifera</taxon>
        <taxon>Rotifera</taxon>
        <taxon>Eurotatoria</taxon>
        <taxon>Monogononta</taxon>
        <taxon>Pseudotrocha</taxon>
        <taxon>Ploima</taxon>
        <taxon>Brachionidae</taxon>
        <taxon>Brachionus</taxon>
    </lineage>
</organism>
<feature type="compositionally biased region" description="Low complexity" evidence="8">
    <location>
        <begin position="163"/>
        <end position="182"/>
    </location>
</feature>
<keyword evidence="6" id="KW-0206">Cytoskeleton</keyword>
<dbReference type="GO" id="GO:0005856">
    <property type="term" value="C:cytoskeleton"/>
    <property type="evidence" value="ECO:0007669"/>
    <property type="project" value="UniProtKB-SubCell"/>
</dbReference>
<keyword evidence="11" id="KW-1185">Reference proteome</keyword>